<dbReference type="PANTHER" id="PTHR43866:SF3">
    <property type="entry name" value="METHYLMALONATE-SEMIALDEHYDE DEHYDROGENASE [ACYLATING], MITOCHONDRIAL"/>
    <property type="match status" value="1"/>
</dbReference>
<name>A0A167Q292_PHYB8</name>
<reference evidence="3" key="1">
    <citation type="submission" date="2015-06" db="EMBL/GenBank/DDBJ databases">
        <title>Expansion of signal transduction pathways in fungi by whole-genome duplication.</title>
        <authorList>
            <consortium name="DOE Joint Genome Institute"/>
            <person name="Corrochano L.M."/>
            <person name="Kuo A."/>
            <person name="Marcet-Houben M."/>
            <person name="Polaino S."/>
            <person name="Salamov A."/>
            <person name="Villalobos J.M."/>
            <person name="Alvarez M.I."/>
            <person name="Avalos J."/>
            <person name="Benito E.P."/>
            <person name="Benoit I."/>
            <person name="Burger G."/>
            <person name="Camino L.P."/>
            <person name="Canovas D."/>
            <person name="Cerda-Olmedo E."/>
            <person name="Cheng J.-F."/>
            <person name="Dominguez A."/>
            <person name="Elias M."/>
            <person name="Eslava A.P."/>
            <person name="Glaser F."/>
            <person name="Grimwood J."/>
            <person name="Gutierrez G."/>
            <person name="Heitman J."/>
            <person name="Henrissat B."/>
            <person name="Iturriaga E.A."/>
            <person name="Lang B.F."/>
            <person name="Lavin J.L."/>
            <person name="Lee S."/>
            <person name="Li W."/>
            <person name="Lindquist E."/>
            <person name="Lopez-Garcia S."/>
            <person name="Luque E.M."/>
            <person name="Marcos A.T."/>
            <person name="Martin J."/>
            <person name="McCluskey K."/>
            <person name="Medina H.R."/>
            <person name="Miralles-Duran A."/>
            <person name="Miyazaki A."/>
            <person name="Munoz-Torres E."/>
            <person name="Oguiza J.A."/>
            <person name="Ohm R."/>
            <person name="Olmedo M."/>
            <person name="Orejas M."/>
            <person name="Ortiz-Castellanos L."/>
            <person name="Pisabarro A.G."/>
            <person name="Rodriguez-Romero J."/>
            <person name="Ruiz-Herrera J."/>
            <person name="Ruiz-Vazquez R."/>
            <person name="Sanz C."/>
            <person name="Schackwitz W."/>
            <person name="Schmutz J."/>
            <person name="Shahriari M."/>
            <person name="Shelest E."/>
            <person name="Silva-Franco F."/>
            <person name="Soanes D."/>
            <person name="Syed K."/>
            <person name="Tagua V.G."/>
            <person name="Talbot N.J."/>
            <person name="Thon M."/>
            <person name="De vries R.P."/>
            <person name="Wiebenga A."/>
            <person name="Yadav J.S."/>
            <person name="Braun E.L."/>
            <person name="Baker S."/>
            <person name="Garre V."/>
            <person name="Horwitz B."/>
            <person name="Torres-Martinez S."/>
            <person name="Idnurm A."/>
            <person name="Herrera-Estrella A."/>
            <person name="Gabaldon T."/>
            <person name="Grigoriev I.V."/>
        </authorList>
    </citation>
    <scope>NUCLEOTIDE SEQUENCE [LARGE SCALE GENOMIC DNA]</scope>
    <source>
        <strain evidence="3">NRRL 1555(-)</strain>
    </source>
</reference>
<dbReference type="OrthoDB" id="167809at2759"/>
<evidence type="ECO:0000256" key="1">
    <source>
        <dbReference type="ARBA" id="ARBA00009986"/>
    </source>
</evidence>
<dbReference type="VEuPathDB" id="FungiDB:PHYBLDRAFT_140995"/>
<protein>
    <recommendedName>
        <fullName evidence="4">FAR1 domain-containing protein</fullName>
    </recommendedName>
</protein>
<dbReference type="GO" id="GO:0004491">
    <property type="term" value="F:methylmalonate-semialdehyde dehydrogenase (acylating, NAD) activity"/>
    <property type="evidence" value="ECO:0007669"/>
    <property type="project" value="InterPro"/>
</dbReference>
<dbReference type="EMBL" id="KV440973">
    <property type="protein sequence ID" value="OAD78937.1"/>
    <property type="molecule type" value="Genomic_DNA"/>
</dbReference>
<dbReference type="AlphaFoldDB" id="A0A167Q292"/>
<dbReference type="RefSeq" id="XP_018296977.1">
    <property type="nucleotide sequence ID" value="XM_018430503.1"/>
</dbReference>
<dbReference type="InterPro" id="IPR010061">
    <property type="entry name" value="MeMal-semiAld_DH"/>
</dbReference>
<sequence>MNPLNKETFVADGIQYYRVKQPLPTPPPNGYKDMAEAVGKMQEYALSNNFALATKDRKPTRVYLKCSKGGRYRSTRKIQECDRKKISPSRLTGCPYLLKLSYKKSIQGYMPLKPTREIEGYHNHPLDEKCLESTLKGRLSKISIDDVKEIAKLIDNNAKTRDIQRAINDDSHAGHKLYVSDINNIKAAFARISAPTQDAGTKLVKVMESKGYRVINNVNQN</sequence>
<evidence type="ECO:0000313" key="2">
    <source>
        <dbReference type="EMBL" id="OAD78937.1"/>
    </source>
</evidence>
<keyword evidence="3" id="KW-1185">Reference proteome</keyword>
<dbReference type="InParanoid" id="A0A167Q292"/>
<dbReference type="GeneID" id="28991409"/>
<evidence type="ECO:0008006" key="4">
    <source>
        <dbReference type="Google" id="ProtNLM"/>
    </source>
</evidence>
<accession>A0A167Q292</accession>
<dbReference type="GO" id="GO:0006210">
    <property type="term" value="P:thymine catabolic process"/>
    <property type="evidence" value="ECO:0007669"/>
    <property type="project" value="TreeGrafter"/>
</dbReference>
<dbReference type="Proteomes" id="UP000077315">
    <property type="component" value="Unassembled WGS sequence"/>
</dbReference>
<proteinExistence type="inferred from homology"/>
<dbReference type="STRING" id="763407.A0A167Q292"/>
<evidence type="ECO:0000313" key="3">
    <source>
        <dbReference type="Proteomes" id="UP000077315"/>
    </source>
</evidence>
<comment type="similarity">
    <text evidence="1">Belongs to the aldehyde dehydrogenase family.</text>
</comment>
<dbReference type="GO" id="GO:0006574">
    <property type="term" value="P:L-valine catabolic process"/>
    <property type="evidence" value="ECO:0007669"/>
    <property type="project" value="TreeGrafter"/>
</dbReference>
<gene>
    <name evidence="2" type="ORF">PHYBLDRAFT_140995</name>
</gene>
<organism evidence="2 3">
    <name type="scientific">Phycomyces blakesleeanus (strain ATCC 8743b / DSM 1359 / FGSC 10004 / NBRC 33097 / NRRL 1555)</name>
    <dbReference type="NCBI Taxonomy" id="763407"/>
    <lineage>
        <taxon>Eukaryota</taxon>
        <taxon>Fungi</taxon>
        <taxon>Fungi incertae sedis</taxon>
        <taxon>Mucoromycota</taxon>
        <taxon>Mucoromycotina</taxon>
        <taxon>Mucoromycetes</taxon>
        <taxon>Mucorales</taxon>
        <taxon>Phycomycetaceae</taxon>
        <taxon>Phycomyces</taxon>
    </lineage>
</organism>
<dbReference type="PANTHER" id="PTHR43866">
    <property type="entry name" value="MALONATE-SEMIALDEHYDE DEHYDROGENASE"/>
    <property type="match status" value="1"/>
</dbReference>